<name>A0A4Z2J1I6_9TELE</name>
<dbReference type="Proteomes" id="UP000314294">
    <property type="component" value="Unassembled WGS sequence"/>
</dbReference>
<dbReference type="EMBL" id="SRLO01000030">
    <property type="protein sequence ID" value="TNN83877.1"/>
    <property type="molecule type" value="Genomic_DNA"/>
</dbReference>
<organism evidence="2 3">
    <name type="scientific">Liparis tanakae</name>
    <name type="common">Tanaka's snailfish</name>
    <dbReference type="NCBI Taxonomy" id="230148"/>
    <lineage>
        <taxon>Eukaryota</taxon>
        <taxon>Metazoa</taxon>
        <taxon>Chordata</taxon>
        <taxon>Craniata</taxon>
        <taxon>Vertebrata</taxon>
        <taxon>Euteleostomi</taxon>
        <taxon>Actinopterygii</taxon>
        <taxon>Neopterygii</taxon>
        <taxon>Teleostei</taxon>
        <taxon>Neoteleostei</taxon>
        <taxon>Acanthomorphata</taxon>
        <taxon>Eupercaria</taxon>
        <taxon>Perciformes</taxon>
        <taxon>Cottioidei</taxon>
        <taxon>Cottales</taxon>
        <taxon>Liparidae</taxon>
        <taxon>Liparis</taxon>
    </lineage>
</organism>
<reference evidence="2 3" key="1">
    <citation type="submission" date="2019-03" db="EMBL/GenBank/DDBJ databases">
        <title>First draft genome of Liparis tanakae, snailfish: a comprehensive survey of snailfish specific genes.</title>
        <authorList>
            <person name="Kim W."/>
            <person name="Song I."/>
            <person name="Jeong J.-H."/>
            <person name="Kim D."/>
            <person name="Kim S."/>
            <person name="Ryu S."/>
            <person name="Song J.Y."/>
            <person name="Lee S.K."/>
        </authorList>
    </citation>
    <scope>NUCLEOTIDE SEQUENCE [LARGE SCALE GENOMIC DNA]</scope>
    <source>
        <tissue evidence="2">Muscle</tissue>
    </source>
</reference>
<evidence type="ECO:0000313" key="3">
    <source>
        <dbReference type="Proteomes" id="UP000314294"/>
    </source>
</evidence>
<accession>A0A4Z2J1I6</accession>
<keyword evidence="3" id="KW-1185">Reference proteome</keyword>
<sequence length="91" mass="9990">MLTSLDVSGSELLPLCADNYGGPARTNVNKRQRPRLEPAFGLSALGYRRNMAAGSGELSRSRRLQMLRSLRPRGSSARGLPPQFFLETKGK</sequence>
<dbReference type="AlphaFoldDB" id="A0A4Z2J1I6"/>
<gene>
    <name evidence="2" type="ORF">EYF80_005748</name>
</gene>
<protein>
    <submittedName>
        <fullName evidence="2">Uncharacterized protein</fullName>
    </submittedName>
</protein>
<evidence type="ECO:0000256" key="1">
    <source>
        <dbReference type="SAM" id="MobiDB-lite"/>
    </source>
</evidence>
<comment type="caution">
    <text evidence="2">The sequence shown here is derived from an EMBL/GenBank/DDBJ whole genome shotgun (WGS) entry which is preliminary data.</text>
</comment>
<feature type="region of interest" description="Disordered" evidence="1">
    <location>
        <begin position="68"/>
        <end position="91"/>
    </location>
</feature>
<evidence type="ECO:0000313" key="2">
    <source>
        <dbReference type="EMBL" id="TNN83877.1"/>
    </source>
</evidence>
<proteinExistence type="predicted"/>